<evidence type="ECO:0000256" key="2">
    <source>
        <dbReference type="ARBA" id="ARBA00009626"/>
    </source>
</evidence>
<dbReference type="PANTHER" id="PTHR13208:SF2">
    <property type="entry name" value="MEDIATOR OF RNA POLYMERASE II TRANSCRIPTION SUBUNIT 4"/>
    <property type="match status" value="1"/>
</dbReference>
<evidence type="ECO:0000256" key="3">
    <source>
        <dbReference type="ARBA" id="ARBA00020629"/>
    </source>
</evidence>
<evidence type="ECO:0000313" key="11">
    <source>
        <dbReference type="Proteomes" id="UP000217199"/>
    </source>
</evidence>
<dbReference type="Pfam" id="PF10018">
    <property type="entry name" value="Med4"/>
    <property type="match status" value="1"/>
</dbReference>
<evidence type="ECO:0000256" key="4">
    <source>
        <dbReference type="ARBA" id="ARBA00023015"/>
    </source>
</evidence>
<keyword evidence="5 8" id="KW-0804">Transcription</keyword>
<comment type="similarity">
    <text evidence="2 8">Belongs to the Mediator complex subunit 4 family.</text>
</comment>
<keyword evidence="4 8" id="KW-0805">Transcription regulation</keyword>
<protein>
    <recommendedName>
        <fullName evidence="3 8">Mediator of RNA polymerase II transcription subunit 4</fullName>
    </recommendedName>
    <alternativeName>
        <fullName evidence="7 8">Mediator complex subunit 4</fullName>
    </alternativeName>
</protein>
<dbReference type="GO" id="GO:0006357">
    <property type="term" value="P:regulation of transcription by RNA polymerase II"/>
    <property type="evidence" value="ECO:0007669"/>
    <property type="project" value="InterPro"/>
</dbReference>
<evidence type="ECO:0000256" key="6">
    <source>
        <dbReference type="ARBA" id="ARBA00023242"/>
    </source>
</evidence>
<accession>A0A286UKC8</accession>
<dbReference type="GO" id="GO:0003712">
    <property type="term" value="F:transcription coregulator activity"/>
    <property type="evidence" value="ECO:0007669"/>
    <property type="project" value="InterPro"/>
</dbReference>
<dbReference type="Proteomes" id="UP000217199">
    <property type="component" value="Unassembled WGS sequence"/>
</dbReference>
<evidence type="ECO:0000256" key="1">
    <source>
        <dbReference type="ARBA" id="ARBA00004123"/>
    </source>
</evidence>
<comment type="subunit">
    <text evidence="8">Component of the Mediator complex.</text>
</comment>
<reference evidence="10 11" key="1">
    <citation type="journal article" date="2017" name="Mol. Ecol.">
        <title>Comparative and population genomic landscape of Phellinus noxius: A hypervariable fungus causing root rot in trees.</title>
        <authorList>
            <person name="Chung C.L."/>
            <person name="Lee T.J."/>
            <person name="Akiba M."/>
            <person name="Lee H.H."/>
            <person name="Kuo T.H."/>
            <person name="Liu D."/>
            <person name="Ke H.M."/>
            <person name="Yokoi T."/>
            <person name="Roa M.B."/>
            <person name="Lu M.J."/>
            <person name="Chang Y.Y."/>
            <person name="Ann P.J."/>
            <person name="Tsai J.N."/>
            <person name="Chen C.Y."/>
            <person name="Tzean S.S."/>
            <person name="Ota Y."/>
            <person name="Hattori T."/>
            <person name="Sahashi N."/>
            <person name="Liou R.F."/>
            <person name="Kikuchi T."/>
            <person name="Tsai I.J."/>
        </authorList>
    </citation>
    <scope>NUCLEOTIDE SEQUENCE [LARGE SCALE GENOMIC DNA]</scope>
    <source>
        <strain evidence="10 11">FFPRI411160</strain>
    </source>
</reference>
<dbReference type="EMBL" id="NBII01000004">
    <property type="protein sequence ID" value="PAV19934.1"/>
    <property type="molecule type" value="Genomic_DNA"/>
</dbReference>
<dbReference type="InParanoid" id="A0A286UKC8"/>
<keyword evidence="8" id="KW-0010">Activator</keyword>
<evidence type="ECO:0000256" key="5">
    <source>
        <dbReference type="ARBA" id="ARBA00023163"/>
    </source>
</evidence>
<comment type="caution">
    <text evidence="10">The sequence shown here is derived from an EMBL/GenBank/DDBJ whole genome shotgun (WGS) entry which is preliminary data.</text>
</comment>
<keyword evidence="6 8" id="KW-0539">Nucleus</keyword>
<sequence>MQAGPSSSSASDFFADKFINVNAQNIAPDENEPPKSMTEILLAPLERLQSLSHTLFLSLSPAQNKPPPPPEIEELLKADAALSVALQQTRIHQLNQRRIEVLSAEVLDLEVRLREAWEELAHGKRELEEMIVEGEERIKAASKAKEVALPYPELLQYAQSISAFSSAPPNMPDLAPGQPPPPLFFPPFPNEEKMRRGRLNAEAPLGPLGETHPIGQAPTLSPERPELHAPLPVPGYPYRLEHTHQEVFDLDLDLNPDF</sequence>
<comment type="subcellular location">
    <subcellularLocation>
        <location evidence="1 8">Nucleus</location>
    </subcellularLocation>
</comment>
<proteinExistence type="inferred from homology"/>
<feature type="region of interest" description="Disordered" evidence="9">
    <location>
        <begin position="206"/>
        <end position="233"/>
    </location>
</feature>
<keyword evidence="11" id="KW-1185">Reference proteome</keyword>
<name>A0A286UKC8_9AGAM</name>
<dbReference type="GO" id="GO:0070847">
    <property type="term" value="C:core mediator complex"/>
    <property type="evidence" value="ECO:0007669"/>
    <property type="project" value="TreeGrafter"/>
</dbReference>
<dbReference type="GO" id="GO:0016592">
    <property type="term" value="C:mediator complex"/>
    <property type="evidence" value="ECO:0007669"/>
    <property type="project" value="InterPro"/>
</dbReference>
<evidence type="ECO:0000256" key="8">
    <source>
        <dbReference type="RuleBase" id="RU364141"/>
    </source>
</evidence>
<evidence type="ECO:0000256" key="9">
    <source>
        <dbReference type="SAM" id="MobiDB-lite"/>
    </source>
</evidence>
<dbReference type="PANTHER" id="PTHR13208">
    <property type="entry name" value="MEDIATOR OF RNA POLYMERASE II TRANSCRIPTION SUBUNIT 4"/>
    <property type="match status" value="1"/>
</dbReference>
<evidence type="ECO:0000256" key="7">
    <source>
        <dbReference type="ARBA" id="ARBA00031257"/>
    </source>
</evidence>
<comment type="function">
    <text evidence="8">Component of the Mediator complex, a coactivator involved in the regulated transcription of nearly all RNA polymerase II-dependent genes. Mediator functions as a bridge to convey information from gene-specific regulatory proteins to the basal RNA polymerase II transcription machinery. Mediator is recruited to promoters by direct interactions with regulatory proteins and serves as a scaffold for the assembly of a functional preinitiation complex with RNA polymerase II and the general transcription factors.</text>
</comment>
<evidence type="ECO:0000313" key="10">
    <source>
        <dbReference type="EMBL" id="PAV19934.1"/>
    </source>
</evidence>
<gene>
    <name evidence="8" type="primary">MED4</name>
    <name evidence="10" type="ORF">PNOK_0486800</name>
</gene>
<dbReference type="AlphaFoldDB" id="A0A286UKC8"/>
<dbReference type="InterPro" id="IPR019258">
    <property type="entry name" value="Mediator_Med4"/>
</dbReference>
<dbReference type="OrthoDB" id="1929813at2759"/>
<organism evidence="10 11">
    <name type="scientific">Pyrrhoderma noxium</name>
    <dbReference type="NCBI Taxonomy" id="2282107"/>
    <lineage>
        <taxon>Eukaryota</taxon>
        <taxon>Fungi</taxon>
        <taxon>Dikarya</taxon>
        <taxon>Basidiomycota</taxon>
        <taxon>Agaricomycotina</taxon>
        <taxon>Agaricomycetes</taxon>
        <taxon>Hymenochaetales</taxon>
        <taxon>Hymenochaetaceae</taxon>
        <taxon>Pyrrhoderma</taxon>
    </lineage>
</organism>
<dbReference type="STRING" id="2282107.A0A286UKC8"/>